<feature type="compositionally biased region" description="Polar residues" evidence="1">
    <location>
        <begin position="1"/>
        <end position="12"/>
    </location>
</feature>
<organism evidence="2 3">
    <name type="scientific">Pseudomonas syringae</name>
    <dbReference type="NCBI Taxonomy" id="317"/>
    <lineage>
        <taxon>Bacteria</taxon>
        <taxon>Pseudomonadati</taxon>
        <taxon>Pseudomonadota</taxon>
        <taxon>Gammaproteobacteria</taxon>
        <taxon>Pseudomonadales</taxon>
        <taxon>Pseudomonadaceae</taxon>
        <taxon>Pseudomonas</taxon>
    </lineage>
</organism>
<evidence type="ECO:0000256" key="1">
    <source>
        <dbReference type="SAM" id="MobiDB-lite"/>
    </source>
</evidence>
<sequence length="1503" mass="162038">MFDQSGVGQQPQGVRKMQPFNVGFSSLPRLSTETSTPNNHAAPDRPLDEGAHVSLQRGVRHTHGRHSHSRHVAAPLVAVPGTQQDADKVVAAKYIAGLESARWNDWPSYQKTMLADVPSNSSIGVWWQQYRDALNNPNFVQWSKEVGLNVATMRLNPDTGTLVGEFNGEKKQVLLRADVGWTEVADPILSAARVLAPPRRGTPISLGSPDAGVPLEVVGNFYAENNADPATWRAQERAAELKKLGAFPDIPAHDSGRSPTVRGPQALADQQQVLAEIDDDYSVMVGQPDKSAQAKADRLLGARFAAELRQGPWDGDALYQKTMSEIPKGSTFGQWWQLYRDAFKTPQFLNWVKANGVDVSTLQVSPLHNDVYATFNGTPQARNFDHNKEWAQALAPIQSATAAVAVSRHNKAPSPVDFPENAAPLKLVAAFYGHNLVGFDEHDAGQTADEIESNPASFISQDRGGISSMDSLQAQQLAIGKLHDKHALTQSLADVEKVFTNGSLDNFSRLLKDSILRVHPDSPYGQHHSAHPGHTVSVSDFIQGSGLSVPHNREQLSNLRKVLNSAPLQAPAQGNYWRLLTPPMLSSEQRRQVSAVSAESLGVHGIPRRGGIARLFGSTVRTLAGEGAAKTLERLLSSTQAKALSEVLEKKLGGKSTATSAVDWAAAAMVLNLDPAAGTQRNRVAGYDLAQESNWGLTPQAIVDGLTHHLTTQGKVREPLAPAAGRLLLAGMAPEFLVAEMPSTLVYGSHAWCSFSMAVARIEKMAPGASQGMTFREVMAFGDTQPISLSEQDMQVGAQRDAIVDWGIINGFIAKRADGVYSNESIELARRRFNQQRTELASASDAQQAAIPSHKALALAQLRKVLGNDIDFEKMSVRSDQAGKPFDFSKGPRYSIVELYMSGLLNESKFKWACEDSNVPFQRVLQAAQSLPDLKGLYQAQADGYSVRLKSSVALNIRNLLADLPLEDRKNFQSGNPEIYAVRGGDSGLVIRTRRTSPPTDYELFPSQKLLRKHSGLPDPLTVGTHGSLALDFPAYQKGAKPQEGKTSKNVIIERIPFSGVTGSGSISADEPSNSDSIPRSFFTQNTKNLANAAAGYFVSGFEALKEKSKGTTAHVDKVQSDTGIKDTLVRMIPFVAAAEDAKAGHYGAAAVDLAFDVFGFLAPELKLVEAGASALSKLGSREVESLVSSRVGNALEGEVASSVKLGDGAGELSSAGHGLNRQHILSPSALSDLVRRGDVAVGSVRGEAGSVAVLAQYDEAAQKWYAHDARTGKPYGPPLSGFTPEASALPVSTPGVAPAVPSFLEQGLEQDNVIQMGGKMEDLQLIGTEIHTFTDTYKGHKRLNIVAHGTNRNWLDKLLLEGSEVMVDGKPYDAKKLVALLKSKGVDPSSFDNVRLLVCHLAEGRGFSFASRFQKIIKRLVKAFEGTVTLRNGSDAVTRSRLELTKDLSAQYPNLPGASVQQLADAQVRRDFVTKLATVVQKKHGSKIWVNSSGVGGRLMLS</sequence>
<accession>A0A9Q3X0V1</accession>
<protein>
    <submittedName>
        <fullName evidence="2">Uncharacterized protein</fullName>
    </submittedName>
</protein>
<comment type="caution">
    <text evidence="2">The sequence shown here is derived from an EMBL/GenBank/DDBJ whole genome shotgun (WGS) entry which is preliminary data.</text>
</comment>
<feature type="region of interest" description="Disordered" evidence="1">
    <location>
        <begin position="25"/>
        <end position="49"/>
    </location>
</feature>
<name>A0A9Q3X0V1_PSESX</name>
<gene>
    <name evidence="2" type="ORF">GIW73_04320</name>
</gene>
<feature type="region of interest" description="Disordered" evidence="1">
    <location>
        <begin position="1"/>
        <end position="20"/>
    </location>
</feature>
<feature type="compositionally biased region" description="Polar residues" evidence="1">
    <location>
        <begin position="28"/>
        <end position="39"/>
    </location>
</feature>
<dbReference type="Proteomes" id="UP000814207">
    <property type="component" value="Unassembled WGS sequence"/>
</dbReference>
<evidence type="ECO:0000313" key="2">
    <source>
        <dbReference type="EMBL" id="MCF5062173.1"/>
    </source>
</evidence>
<evidence type="ECO:0000313" key="3">
    <source>
        <dbReference type="Proteomes" id="UP000814207"/>
    </source>
</evidence>
<reference evidence="2" key="1">
    <citation type="submission" date="2019-11" db="EMBL/GenBank/DDBJ databases">
        <title>Epiphytic Pseudomonas syringae from cherry orchards.</title>
        <authorList>
            <person name="Hulin M.T."/>
        </authorList>
    </citation>
    <scope>NUCLEOTIDE SEQUENCE</scope>
    <source>
        <strain evidence="2">PA-6-9A</strain>
    </source>
</reference>
<proteinExistence type="predicted"/>
<dbReference type="EMBL" id="WKEU01000009">
    <property type="protein sequence ID" value="MCF5062173.1"/>
    <property type="molecule type" value="Genomic_DNA"/>
</dbReference>